<dbReference type="AlphaFoldDB" id="A0A090BVF8"/>
<dbReference type="Proteomes" id="UP000031623">
    <property type="component" value="Chromosome"/>
</dbReference>
<protein>
    <submittedName>
        <fullName evidence="2">MafB-related protein</fullName>
    </submittedName>
</protein>
<dbReference type="EMBL" id="AP014633">
    <property type="protein sequence ID" value="BAP56781.1"/>
    <property type="molecule type" value="Genomic_DNA"/>
</dbReference>
<dbReference type="Pfam" id="PF15647">
    <property type="entry name" value="Tox-REase-3"/>
    <property type="match status" value="1"/>
</dbReference>
<evidence type="ECO:0000259" key="1">
    <source>
        <dbReference type="Pfam" id="PF15647"/>
    </source>
</evidence>
<sequence>MGIFSSGKKGTRVTRDYSKKLANKERKLILQNRKKSGKQHGQAGKPYEEVVREKTFVKSEVINGREIDSFTNDALIQAKDSESAVNKPHNFLNKKTRTQIKETVVFLK</sequence>
<evidence type="ECO:0000313" key="2">
    <source>
        <dbReference type="EMBL" id="BAP56781.1"/>
    </source>
</evidence>
<evidence type="ECO:0000313" key="3">
    <source>
        <dbReference type="Proteomes" id="UP000031623"/>
    </source>
</evidence>
<reference evidence="2 3" key="1">
    <citation type="journal article" date="2014" name="ISME J.">
        <title>Ecophysiology of Thioploca ingrica as revealed by the complete genome sequence supplemented with proteomic evidence.</title>
        <authorList>
            <person name="Kojima H."/>
            <person name="Ogura Y."/>
            <person name="Yamamoto N."/>
            <person name="Togashi T."/>
            <person name="Mori H."/>
            <person name="Watanabe T."/>
            <person name="Nemoto F."/>
            <person name="Kurokawa K."/>
            <person name="Hayashi T."/>
            <person name="Fukui M."/>
        </authorList>
    </citation>
    <scope>NUCLEOTIDE SEQUENCE [LARGE SCALE GENOMIC DNA]</scope>
</reference>
<keyword evidence="3" id="KW-1185">Reference proteome</keyword>
<feature type="domain" description="Tox-REase-3" evidence="1">
    <location>
        <begin position="43"/>
        <end position="104"/>
    </location>
</feature>
<gene>
    <name evidence="2" type="ORF">THII_2484</name>
</gene>
<dbReference type="KEGG" id="tig:THII_2484"/>
<accession>A0A090BVF8</accession>
<dbReference type="HOGENOM" id="CLU_2195731_0_0_6"/>
<name>A0A090BVF8_9GAMM</name>
<proteinExistence type="predicted"/>
<dbReference type="InterPro" id="IPR028905">
    <property type="entry name" value="Tox-REase-3_dom"/>
</dbReference>
<organism evidence="2 3">
    <name type="scientific">Thioploca ingrica</name>
    <dbReference type="NCBI Taxonomy" id="40754"/>
    <lineage>
        <taxon>Bacteria</taxon>
        <taxon>Pseudomonadati</taxon>
        <taxon>Pseudomonadota</taxon>
        <taxon>Gammaproteobacteria</taxon>
        <taxon>Thiotrichales</taxon>
        <taxon>Thiotrichaceae</taxon>
        <taxon>Thioploca</taxon>
    </lineage>
</organism>